<gene>
    <name evidence="2" type="ORF">EVAR_54335_1</name>
</gene>
<keyword evidence="1" id="KW-0732">Signal</keyword>
<dbReference type="EMBL" id="BGZK01001087">
    <property type="protein sequence ID" value="GBP70821.1"/>
    <property type="molecule type" value="Genomic_DNA"/>
</dbReference>
<evidence type="ECO:0000313" key="3">
    <source>
        <dbReference type="Proteomes" id="UP000299102"/>
    </source>
</evidence>
<reference evidence="2 3" key="1">
    <citation type="journal article" date="2019" name="Commun. Biol.">
        <title>The bagworm genome reveals a unique fibroin gene that provides high tensile strength.</title>
        <authorList>
            <person name="Kono N."/>
            <person name="Nakamura H."/>
            <person name="Ohtoshi R."/>
            <person name="Tomita M."/>
            <person name="Numata K."/>
            <person name="Arakawa K."/>
        </authorList>
    </citation>
    <scope>NUCLEOTIDE SEQUENCE [LARGE SCALE GENOMIC DNA]</scope>
</reference>
<organism evidence="2 3">
    <name type="scientific">Eumeta variegata</name>
    <name type="common">Bagworm moth</name>
    <name type="synonym">Eumeta japonica</name>
    <dbReference type="NCBI Taxonomy" id="151549"/>
    <lineage>
        <taxon>Eukaryota</taxon>
        <taxon>Metazoa</taxon>
        <taxon>Ecdysozoa</taxon>
        <taxon>Arthropoda</taxon>
        <taxon>Hexapoda</taxon>
        <taxon>Insecta</taxon>
        <taxon>Pterygota</taxon>
        <taxon>Neoptera</taxon>
        <taxon>Endopterygota</taxon>
        <taxon>Lepidoptera</taxon>
        <taxon>Glossata</taxon>
        <taxon>Ditrysia</taxon>
        <taxon>Tineoidea</taxon>
        <taxon>Psychidae</taxon>
        <taxon>Oiketicinae</taxon>
        <taxon>Eumeta</taxon>
    </lineage>
</organism>
<sequence>MGLNLFRLLFLSGLKQDFASRPHPMKSISDRQQPCIIQPTRSAGLAKRYSTVCMLEREYYGECSEELTMLIRAADFRHSSTYYKYDQHHLDGWRSTTVCVILWDQYPLLQRTFCLEIDHTRKYCTGTVEKYAQCVGDNKDSAWNKRPNSEFSRCVNYVTAKVEDVARGAFSSEHQKQMGRCVQGVDILRSVVVNGETERRPGTRHSDSISSTQFFRRRSSRYKELYRGLKRHSTMFLVQMPLNSPRGSRVAFSEPRLCRRDRKAMLVMGFVTMVAEIGVLRCESQDCGKVRICSEAIKT</sequence>
<feature type="signal peptide" evidence="1">
    <location>
        <begin position="1"/>
        <end position="19"/>
    </location>
</feature>
<dbReference type="Proteomes" id="UP000299102">
    <property type="component" value="Unassembled WGS sequence"/>
</dbReference>
<protein>
    <submittedName>
        <fullName evidence="2">Uncharacterized protein</fullName>
    </submittedName>
</protein>
<comment type="caution">
    <text evidence="2">The sequence shown here is derived from an EMBL/GenBank/DDBJ whole genome shotgun (WGS) entry which is preliminary data.</text>
</comment>
<accession>A0A4C1Y3N1</accession>
<proteinExistence type="predicted"/>
<keyword evidence="3" id="KW-1185">Reference proteome</keyword>
<evidence type="ECO:0000313" key="2">
    <source>
        <dbReference type="EMBL" id="GBP70821.1"/>
    </source>
</evidence>
<evidence type="ECO:0000256" key="1">
    <source>
        <dbReference type="SAM" id="SignalP"/>
    </source>
</evidence>
<feature type="chain" id="PRO_5020036147" evidence="1">
    <location>
        <begin position="20"/>
        <end position="299"/>
    </location>
</feature>
<dbReference type="AlphaFoldDB" id="A0A4C1Y3N1"/>
<name>A0A4C1Y3N1_EUMVA</name>
<dbReference type="OrthoDB" id="7480422at2759"/>